<dbReference type="Pfam" id="PF17782">
    <property type="entry name" value="WHD_DprA"/>
    <property type="match status" value="1"/>
</dbReference>
<dbReference type="Pfam" id="PF02481">
    <property type="entry name" value="DNA_processg_A"/>
    <property type="match status" value="1"/>
</dbReference>
<evidence type="ECO:0000259" key="2">
    <source>
        <dbReference type="Pfam" id="PF02481"/>
    </source>
</evidence>
<dbReference type="InterPro" id="IPR057666">
    <property type="entry name" value="DrpA_SLOG"/>
</dbReference>
<comment type="similarity">
    <text evidence="1">Belongs to the DprA/Smf family.</text>
</comment>
<organism evidence="4 5">
    <name type="scientific">Thermotoga neapolitana (strain ATCC 49049 / DSM 4359 / NBRC 107923 / NS-E)</name>
    <dbReference type="NCBI Taxonomy" id="309803"/>
    <lineage>
        <taxon>Bacteria</taxon>
        <taxon>Thermotogati</taxon>
        <taxon>Thermotogota</taxon>
        <taxon>Thermotogae</taxon>
        <taxon>Thermotogales</taxon>
        <taxon>Thermotogaceae</taxon>
        <taxon>Thermotoga</taxon>
    </lineage>
</organism>
<dbReference type="Proteomes" id="UP000000445">
    <property type="component" value="Chromosome"/>
</dbReference>
<evidence type="ECO:0000256" key="1">
    <source>
        <dbReference type="ARBA" id="ARBA00006525"/>
    </source>
</evidence>
<dbReference type="PANTHER" id="PTHR43022:SF1">
    <property type="entry name" value="PROTEIN SMF"/>
    <property type="match status" value="1"/>
</dbReference>
<dbReference type="AlphaFoldDB" id="B9K6M9"/>
<evidence type="ECO:0000313" key="5">
    <source>
        <dbReference type="Proteomes" id="UP000000445"/>
    </source>
</evidence>
<dbReference type="EMBL" id="CP000916">
    <property type="protein sequence ID" value="ACM22612.1"/>
    <property type="molecule type" value="Genomic_DNA"/>
</dbReference>
<evidence type="ECO:0000259" key="3">
    <source>
        <dbReference type="Pfam" id="PF17782"/>
    </source>
</evidence>
<dbReference type="NCBIfam" id="TIGR00732">
    <property type="entry name" value="dprA"/>
    <property type="match status" value="1"/>
</dbReference>
<dbReference type="InterPro" id="IPR036390">
    <property type="entry name" value="WH_DNA-bd_sf"/>
</dbReference>
<dbReference type="Gene3D" id="3.40.50.450">
    <property type="match status" value="1"/>
</dbReference>
<dbReference type="InterPro" id="IPR041614">
    <property type="entry name" value="DprA_WH"/>
</dbReference>
<dbReference type="GO" id="GO:0009294">
    <property type="term" value="P:DNA-mediated transformation"/>
    <property type="evidence" value="ECO:0007669"/>
    <property type="project" value="InterPro"/>
</dbReference>
<dbReference type="HOGENOM" id="CLU_029601_0_3_0"/>
<dbReference type="PANTHER" id="PTHR43022">
    <property type="entry name" value="PROTEIN SMF"/>
    <property type="match status" value="1"/>
</dbReference>
<name>B9K6M9_THENN</name>
<dbReference type="InterPro" id="IPR003488">
    <property type="entry name" value="DprA"/>
</dbReference>
<protein>
    <submittedName>
        <fullName evidence="4">DNA protecting protein DprA</fullName>
    </submittedName>
</protein>
<dbReference type="RefSeq" id="WP_015918931.1">
    <property type="nucleotide sequence ID" value="NC_011978.1"/>
</dbReference>
<feature type="domain" description="DprA winged helix" evidence="3">
    <location>
        <begin position="280"/>
        <end position="327"/>
    </location>
</feature>
<evidence type="ECO:0000313" key="4">
    <source>
        <dbReference type="EMBL" id="ACM22612.1"/>
    </source>
</evidence>
<keyword evidence="5" id="KW-1185">Reference proteome</keyword>
<accession>B9K6M9</accession>
<proteinExistence type="inferred from homology"/>
<sequence length="337" mass="37929">MTPLEIALLVHHGGFRFSELKPHLELEDFLENSDPKKAQRFRKKCDEEEFERQKFLIEKYDVKLISFWDDSYPESLRRSKFPPAVLFVRGDDSLLRESCVGVVGTRRPTGYGISVTKRFVRLLCERFVIVSGMALGIDSVAHRETLKSGGKTVAVLGAGVDVIYPRSNEGLFYRILESGCVVSEYPMGTKPRKHHFPARNRIIAGLSKVIIVTEAPIKSGALITAKFALENGRDVFAVPGDIDRKTSEGTNYLVRSGAYPLTDEEDLRLYFGIASKKDLSLEPAQRTVYEYLKVSPKSVDDLVEELEWDVSEVLRVISELELMGLVEFTGGIYRTLG</sequence>
<dbReference type="Gene3D" id="1.10.10.10">
    <property type="entry name" value="Winged helix-like DNA-binding domain superfamily/Winged helix DNA-binding domain"/>
    <property type="match status" value="1"/>
</dbReference>
<dbReference type="STRING" id="309803.CTN_0436"/>
<dbReference type="eggNOG" id="COG0758">
    <property type="taxonomic scope" value="Bacteria"/>
</dbReference>
<dbReference type="SUPFAM" id="SSF46785">
    <property type="entry name" value="Winged helix' DNA-binding domain"/>
    <property type="match status" value="1"/>
</dbReference>
<reference evidence="4 5" key="1">
    <citation type="journal article" date="2009" name="Biosci. Biotechnol. Biochem.">
        <title>WeGAS: a web-based microbial genome annotation system.</title>
        <authorList>
            <person name="Lee D."/>
            <person name="Seo H."/>
            <person name="Park C."/>
            <person name="Park K."/>
        </authorList>
    </citation>
    <scope>NUCLEOTIDE SEQUENCE [LARGE SCALE GENOMIC DNA]</scope>
    <source>
        <strain evidence="5">ATCC 49049 / DSM 4359 / NBRC 107923 / NS-E</strain>
    </source>
</reference>
<feature type="domain" description="Smf/DprA SLOG" evidence="2">
    <location>
        <begin position="63"/>
        <end position="267"/>
    </location>
</feature>
<dbReference type="InterPro" id="IPR036388">
    <property type="entry name" value="WH-like_DNA-bd_sf"/>
</dbReference>
<gene>
    <name evidence="4" type="ordered locus">CTN_0436</name>
</gene>
<dbReference type="KEGG" id="tna:CTN_0436"/>
<dbReference type="SUPFAM" id="SSF102405">
    <property type="entry name" value="MCP/YpsA-like"/>
    <property type="match status" value="1"/>
</dbReference>